<dbReference type="GO" id="GO:0016747">
    <property type="term" value="F:acyltransferase activity, transferring groups other than amino-acyl groups"/>
    <property type="evidence" value="ECO:0007669"/>
    <property type="project" value="InterPro"/>
</dbReference>
<feature type="domain" description="N-acetyltransferase" evidence="1">
    <location>
        <begin position="7"/>
        <end position="170"/>
    </location>
</feature>
<dbReference type="Proteomes" id="UP000256988">
    <property type="component" value="Unassembled WGS sequence"/>
</dbReference>
<evidence type="ECO:0000313" key="3">
    <source>
        <dbReference type="Proteomes" id="UP000256988"/>
    </source>
</evidence>
<dbReference type="SUPFAM" id="SSF55729">
    <property type="entry name" value="Acyl-CoA N-acyltransferases (Nat)"/>
    <property type="match status" value="1"/>
</dbReference>
<dbReference type="RefSeq" id="WP_115945231.1">
    <property type="nucleotide sequence ID" value="NZ_QRDL01000001.1"/>
</dbReference>
<evidence type="ECO:0000313" key="2">
    <source>
        <dbReference type="EMBL" id="RED09850.1"/>
    </source>
</evidence>
<keyword evidence="2" id="KW-0808">Transferase</keyword>
<reference evidence="2 3" key="1">
    <citation type="submission" date="2018-07" db="EMBL/GenBank/DDBJ databases">
        <title>Genome sequencing of rice bacterial endophytes.</title>
        <authorList>
            <person name="Venturi V."/>
        </authorList>
    </citation>
    <scope>NUCLEOTIDE SEQUENCE [LARGE SCALE GENOMIC DNA]</scope>
    <source>
        <strain evidence="2 3">AG1002</strain>
    </source>
</reference>
<gene>
    <name evidence="2" type="ORF">DFO60_0513</name>
</gene>
<sequence>MPGDVELGLRQWRAEDGPAFARLNADPEVMRHFPACLDRAASDALLERCRQGIAERGWGFWALERRTDGVLLGLLGISPVAPDLPCTPAVEIGWRLDRPYWGKGYASRGAQLALAHAFHTLGLDEVVAFTAAANQPSLAVMHRLAMADVGHFEHPHLPPGHPLRLHRLFRLSQAQWTAARTAAE</sequence>
<evidence type="ECO:0000259" key="1">
    <source>
        <dbReference type="PROSITE" id="PS51186"/>
    </source>
</evidence>
<proteinExistence type="predicted"/>
<dbReference type="AlphaFoldDB" id="A0A3D9F5G3"/>
<dbReference type="InterPro" id="IPR016181">
    <property type="entry name" value="Acyl_CoA_acyltransferase"/>
</dbReference>
<accession>A0A3D9F5G3</accession>
<dbReference type="PANTHER" id="PTHR43792">
    <property type="entry name" value="GNAT FAMILY, PUTATIVE (AFU_ORTHOLOGUE AFUA_3G00765)-RELATED-RELATED"/>
    <property type="match status" value="1"/>
</dbReference>
<dbReference type="PANTHER" id="PTHR43792:SF1">
    <property type="entry name" value="N-ACETYLTRANSFERASE DOMAIN-CONTAINING PROTEIN"/>
    <property type="match status" value="1"/>
</dbReference>
<name>A0A3D9F5G3_ECTOL</name>
<dbReference type="EMBL" id="QRDL01000001">
    <property type="protein sequence ID" value="RED09850.1"/>
    <property type="molecule type" value="Genomic_DNA"/>
</dbReference>
<organism evidence="2 3">
    <name type="scientific">Ectopseudomonas oleovorans</name>
    <name type="common">Pseudomonas oleovorans</name>
    <dbReference type="NCBI Taxonomy" id="301"/>
    <lineage>
        <taxon>Bacteria</taxon>
        <taxon>Pseudomonadati</taxon>
        <taxon>Pseudomonadota</taxon>
        <taxon>Gammaproteobacteria</taxon>
        <taxon>Pseudomonadales</taxon>
        <taxon>Pseudomonadaceae</taxon>
        <taxon>Ectopseudomonas</taxon>
    </lineage>
</organism>
<dbReference type="InterPro" id="IPR051531">
    <property type="entry name" value="N-acetyltransferase"/>
</dbReference>
<dbReference type="InterPro" id="IPR000182">
    <property type="entry name" value="GNAT_dom"/>
</dbReference>
<dbReference type="Pfam" id="PF13302">
    <property type="entry name" value="Acetyltransf_3"/>
    <property type="match status" value="1"/>
</dbReference>
<comment type="caution">
    <text evidence="2">The sequence shown here is derived from an EMBL/GenBank/DDBJ whole genome shotgun (WGS) entry which is preliminary data.</text>
</comment>
<dbReference type="Gene3D" id="3.40.630.30">
    <property type="match status" value="1"/>
</dbReference>
<protein>
    <submittedName>
        <fullName evidence="2">RimJ/RimL family protein N-acetyltransferase</fullName>
    </submittedName>
</protein>
<dbReference type="PROSITE" id="PS51186">
    <property type="entry name" value="GNAT"/>
    <property type="match status" value="1"/>
</dbReference>